<feature type="region of interest" description="Disordered" evidence="1">
    <location>
        <begin position="28"/>
        <end position="96"/>
    </location>
</feature>
<evidence type="ECO:0008006" key="4">
    <source>
        <dbReference type="Google" id="ProtNLM"/>
    </source>
</evidence>
<dbReference type="Proteomes" id="UP000005801">
    <property type="component" value="Unassembled WGS sequence"/>
</dbReference>
<evidence type="ECO:0000313" key="2">
    <source>
        <dbReference type="EMBL" id="EDM81133.1"/>
    </source>
</evidence>
<proteinExistence type="predicted"/>
<feature type="compositionally biased region" description="Acidic residues" evidence="1">
    <location>
        <begin position="76"/>
        <end position="93"/>
    </location>
</feature>
<dbReference type="STRING" id="391625.PPSIR1_29995"/>
<sequence>MSHALRSLAVAVAVLMAGCENSRYDLGSTPIADTGEESSTGTSEGSGSTAGASDENADAGATESESAAESTSESDSSSESDSTESTTESETDTGEPTNACLDYFPEGCGGCINASCSDAATSCDAVEGNSCCYAFCVYADFWGGDLELCLIECGFPGPVPACDALATCTQTNCSTDCPF</sequence>
<dbReference type="AlphaFoldDB" id="A6FYX8"/>
<evidence type="ECO:0000256" key="1">
    <source>
        <dbReference type="SAM" id="MobiDB-lite"/>
    </source>
</evidence>
<keyword evidence="3" id="KW-1185">Reference proteome</keyword>
<evidence type="ECO:0000313" key="3">
    <source>
        <dbReference type="Proteomes" id="UP000005801"/>
    </source>
</evidence>
<dbReference type="RefSeq" id="WP_006969677.1">
    <property type="nucleotide sequence ID" value="NZ_ABCS01000005.1"/>
</dbReference>
<feature type="compositionally biased region" description="Low complexity" evidence="1">
    <location>
        <begin position="37"/>
        <end position="75"/>
    </location>
</feature>
<protein>
    <recommendedName>
        <fullName evidence="4">Lipoprotein</fullName>
    </recommendedName>
</protein>
<comment type="caution">
    <text evidence="2">The sequence shown here is derived from an EMBL/GenBank/DDBJ whole genome shotgun (WGS) entry which is preliminary data.</text>
</comment>
<dbReference type="EMBL" id="ABCS01000005">
    <property type="protein sequence ID" value="EDM81133.1"/>
    <property type="molecule type" value="Genomic_DNA"/>
</dbReference>
<gene>
    <name evidence="2" type="ORF">PPSIR1_29995</name>
</gene>
<name>A6FYX8_9BACT</name>
<reference evidence="2 3" key="1">
    <citation type="submission" date="2007-06" db="EMBL/GenBank/DDBJ databases">
        <authorList>
            <person name="Shimkets L."/>
            <person name="Ferriera S."/>
            <person name="Johnson J."/>
            <person name="Kravitz S."/>
            <person name="Beeson K."/>
            <person name="Sutton G."/>
            <person name="Rogers Y.-H."/>
            <person name="Friedman R."/>
            <person name="Frazier M."/>
            <person name="Venter J.C."/>
        </authorList>
    </citation>
    <scope>NUCLEOTIDE SEQUENCE [LARGE SCALE GENOMIC DNA]</scope>
    <source>
        <strain evidence="2 3">SIR-1</strain>
    </source>
</reference>
<dbReference type="PROSITE" id="PS51257">
    <property type="entry name" value="PROKAR_LIPOPROTEIN"/>
    <property type="match status" value="1"/>
</dbReference>
<organism evidence="2 3">
    <name type="scientific">Plesiocystis pacifica SIR-1</name>
    <dbReference type="NCBI Taxonomy" id="391625"/>
    <lineage>
        <taxon>Bacteria</taxon>
        <taxon>Pseudomonadati</taxon>
        <taxon>Myxococcota</taxon>
        <taxon>Polyangia</taxon>
        <taxon>Nannocystales</taxon>
        <taxon>Nannocystaceae</taxon>
        <taxon>Plesiocystis</taxon>
    </lineage>
</organism>
<accession>A6FYX8</accession>